<dbReference type="EMBL" id="KF669650">
    <property type="protein sequence ID" value="AGY47117.1"/>
    <property type="molecule type" value="Genomic_DNA"/>
</dbReference>
<dbReference type="GeneID" id="18506528"/>
<dbReference type="KEGG" id="vg:18506528"/>
<dbReference type="RefSeq" id="YP_009004220.1">
    <property type="nucleotide sequence ID" value="NC_023549.1"/>
</dbReference>
<reference evidence="1 2" key="1">
    <citation type="journal article" date="2013" name="Genome Announc.">
        <title>Complete Genome of Clavibacter michiganensis subsp. sepedonicusis Siphophage CN1A.</title>
        <authorList>
            <person name="Kongari R.R."/>
            <person name="Yao G.W."/>
            <person name="Chamakura K.R."/>
            <person name="Kuty Everett G.F."/>
        </authorList>
    </citation>
    <scope>NUCLEOTIDE SEQUENCE [LARGE SCALE GENOMIC DNA]</scope>
</reference>
<keyword evidence="2" id="KW-1185">Reference proteome</keyword>
<accession>U5PX12</accession>
<organism evidence="1 2">
    <name type="scientific">Clavibacter phage CN1A</name>
    <dbReference type="NCBI Taxonomy" id="1406793"/>
    <lineage>
        <taxon>Viruses</taxon>
        <taxon>Duplodnaviria</taxon>
        <taxon>Heunggongvirae</taxon>
        <taxon>Uroviricota</taxon>
        <taxon>Caudoviricetes</taxon>
        <taxon>Cinunavirus</taxon>
        <taxon>Cinunavirus CN1A</taxon>
    </lineage>
</organism>
<dbReference type="Proteomes" id="UP000017651">
    <property type="component" value="Segment"/>
</dbReference>
<proteinExistence type="predicted"/>
<gene>
    <name evidence="1" type="ORF">CN1A_8</name>
</gene>
<sequence length="126" mass="13793">MTAILRSSRWTNRTLKISDMENYSQGSVGLKITDSFGAEVGINVKAQELFDALRRQGYVDTPEPDARAVVRGLNVGTKFKFKGSNYLKVSNGSVVDLDTAQIVNLTVTFGETPGRKVRVVRKAPTA</sequence>
<evidence type="ECO:0000313" key="2">
    <source>
        <dbReference type="Proteomes" id="UP000017651"/>
    </source>
</evidence>
<protein>
    <submittedName>
        <fullName evidence="1">Uncharacterized protein</fullName>
    </submittedName>
</protein>
<evidence type="ECO:0000313" key="1">
    <source>
        <dbReference type="EMBL" id="AGY47117.1"/>
    </source>
</evidence>
<name>U5PX12_9CAUD</name>